<organism evidence="1 2">
    <name type="scientific">Candidatus Kaiserbacteria bacterium CG_4_8_14_3_um_filter_38_9</name>
    <dbReference type="NCBI Taxonomy" id="1974599"/>
    <lineage>
        <taxon>Bacteria</taxon>
        <taxon>Candidatus Kaiseribacteriota</taxon>
    </lineage>
</organism>
<accession>A0A2M7INJ7</accession>
<name>A0A2M7INJ7_9BACT</name>
<dbReference type="EMBL" id="PFHR01000125">
    <property type="protein sequence ID" value="PIW96926.1"/>
    <property type="molecule type" value="Genomic_DNA"/>
</dbReference>
<evidence type="ECO:0000313" key="1">
    <source>
        <dbReference type="EMBL" id="PIW96926.1"/>
    </source>
</evidence>
<dbReference type="AlphaFoldDB" id="A0A2M7INJ7"/>
<proteinExistence type="predicted"/>
<protein>
    <submittedName>
        <fullName evidence="1">Uncharacterized protein</fullName>
    </submittedName>
</protein>
<comment type="caution">
    <text evidence="1">The sequence shown here is derived from an EMBL/GenBank/DDBJ whole genome shotgun (WGS) entry which is preliminary data.</text>
</comment>
<dbReference type="Proteomes" id="UP000230837">
    <property type="component" value="Unassembled WGS sequence"/>
</dbReference>
<evidence type="ECO:0000313" key="2">
    <source>
        <dbReference type="Proteomes" id="UP000230837"/>
    </source>
</evidence>
<gene>
    <name evidence="1" type="ORF">COZ82_02315</name>
</gene>
<feature type="non-terminal residue" evidence="1">
    <location>
        <position position="1"/>
    </location>
</feature>
<reference evidence="2" key="1">
    <citation type="submission" date="2017-09" db="EMBL/GenBank/DDBJ databases">
        <title>Depth-based differentiation of microbial function through sediment-hosted aquifers and enrichment of novel symbionts in the deep terrestrial subsurface.</title>
        <authorList>
            <person name="Probst A.J."/>
            <person name="Ladd B."/>
            <person name="Jarett J.K."/>
            <person name="Geller-Mcgrath D.E."/>
            <person name="Sieber C.M.K."/>
            <person name="Emerson J.B."/>
            <person name="Anantharaman K."/>
            <person name="Thomas B.C."/>
            <person name="Malmstrom R."/>
            <person name="Stieglmeier M."/>
            <person name="Klingl A."/>
            <person name="Woyke T."/>
            <person name="Ryan C.M."/>
            <person name="Banfield J.F."/>
        </authorList>
    </citation>
    <scope>NUCLEOTIDE SEQUENCE [LARGE SCALE GENOMIC DNA]</scope>
</reference>
<sequence>PDDWYRGTRIFNDRIWEVNLNNQSATQLISPPLAVGRELDITDITIGQDDKMLYFTNKNDRTLWLYEI</sequence>
<dbReference type="SUPFAM" id="SSF75011">
    <property type="entry name" value="3-carboxy-cis,cis-mucoante lactonizing enzyme"/>
    <property type="match status" value="1"/>
</dbReference>